<sequence>MAPSKSLLIDDPPSATASATSSESSDDEKNYYIQLPCSSQKQPAVVEGEEEIGDEVSSSEEEDDSSSEQELQHSQPASQNPPPSTSISNPKPVASAESESEEEDSSSEELQHSQPAASQNPTPSTPNSNPNPKSVASAESESESGSDSADSEPKPTTPHDTKLKQQHASKPIKTQPQAQSSAQAQTTPKSGNKRANDDNNANGNAAKRSKGKETVSAAAGGRIFSEGDELAILRGVADFLSKTGKDPSKNIDSFHDFVKNSLGATVTNEQLKRKIRGLREKYESCDNFIKPHDKKALELFKKIKWGNNGGNVAGEENGKAVDVKSPKKDVNVKVKHIGSSSRNVESVSDNNVILKEICRFGVDMGLSALNKDAVKQGLEMIAESSRAEMERQWRRLHVTELEVLMNLAQFVKELSREILEELKKSIH</sequence>
<evidence type="ECO:0000313" key="2">
    <source>
        <dbReference type="Proteomes" id="UP001177021"/>
    </source>
</evidence>
<keyword evidence="2" id="KW-1185">Reference proteome</keyword>
<accession>A0ACB0J006</accession>
<gene>
    <name evidence="1" type="ORF">MILVUS5_LOCUS7825</name>
</gene>
<name>A0ACB0J006_TRIPR</name>
<protein>
    <submittedName>
        <fullName evidence="1">Uncharacterized protein</fullName>
    </submittedName>
</protein>
<dbReference type="EMBL" id="CASHSV030000013">
    <property type="protein sequence ID" value="CAJ2637475.1"/>
    <property type="molecule type" value="Genomic_DNA"/>
</dbReference>
<organism evidence="1 2">
    <name type="scientific">Trifolium pratense</name>
    <name type="common">Red clover</name>
    <dbReference type="NCBI Taxonomy" id="57577"/>
    <lineage>
        <taxon>Eukaryota</taxon>
        <taxon>Viridiplantae</taxon>
        <taxon>Streptophyta</taxon>
        <taxon>Embryophyta</taxon>
        <taxon>Tracheophyta</taxon>
        <taxon>Spermatophyta</taxon>
        <taxon>Magnoliopsida</taxon>
        <taxon>eudicotyledons</taxon>
        <taxon>Gunneridae</taxon>
        <taxon>Pentapetalae</taxon>
        <taxon>rosids</taxon>
        <taxon>fabids</taxon>
        <taxon>Fabales</taxon>
        <taxon>Fabaceae</taxon>
        <taxon>Papilionoideae</taxon>
        <taxon>50 kb inversion clade</taxon>
        <taxon>NPAAA clade</taxon>
        <taxon>Hologalegina</taxon>
        <taxon>IRL clade</taxon>
        <taxon>Trifolieae</taxon>
        <taxon>Trifolium</taxon>
    </lineage>
</organism>
<proteinExistence type="predicted"/>
<dbReference type="Proteomes" id="UP001177021">
    <property type="component" value="Unassembled WGS sequence"/>
</dbReference>
<reference evidence="1" key="1">
    <citation type="submission" date="2023-10" db="EMBL/GenBank/DDBJ databases">
        <authorList>
            <person name="Rodriguez Cubillos JULIANA M."/>
            <person name="De Vega J."/>
        </authorList>
    </citation>
    <scope>NUCLEOTIDE SEQUENCE</scope>
</reference>
<comment type="caution">
    <text evidence="1">The sequence shown here is derived from an EMBL/GenBank/DDBJ whole genome shotgun (WGS) entry which is preliminary data.</text>
</comment>
<evidence type="ECO:0000313" key="1">
    <source>
        <dbReference type="EMBL" id="CAJ2637475.1"/>
    </source>
</evidence>